<proteinExistence type="predicted"/>
<dbReference type="RefSeq" id="WP_190443228.1">
    <property type="nucleotide sequence ID" value="NZ_JAMPKM010000023.1"/>
</dbReference>
<name>A0ABV0JEQ1_9CYAN</name>
<comment type="caution">
    <text evidence="1">The sequence shown here is derived from an EMBL/GenBank/DDBJ whole genome shotgun (WGS) entry which is preliminary data.</text>
</comment>
<gene>
    <name evidence="1" type="ORF">NC998_24480</name>
</gene>
<evidence type="ECO:0000313" key="2">
    <source>
        <dbReference type="Proteomes" id="UP001464891"/>
    </source>
</evidence>
<evidence type="ECO:0000313" key="1">
    <source>
        <dbReference type="EMBL" id="MEP0820259.1"/>
    </source>
</evidence>
<organism evidence="1 2">
    <name type="scientific">Trichocoleus desertorum GB2-A4</name>
    <dbReference type="NCBI Taxonomy" id="2933944"/>
    <lineage>
        <taxon>Bacteria</taxon>
        <taxon>Bacillati</taxon>
        <taxon>Cyanobacteriota</taxon>
        <taxon>Cyanophyceae</taxon>
        <taxon>Leptolyngbyales</taxon>
        <taxon>Trichocoleusaceae</taxon>
        <taxon>Trichocoleus</taxon>
    </lineage>
</organism>
<sequence>MAFVDLLTHLCILRRRAAGNRPAEIEIDDIEIAPGKTDMKAVRFTKQVEI</sequence>
<accession>A0ABV0JEQ1</accession>
<dbReference type="Proteomes" id="UP001464891">
    <property type="component" value="Unassembled WGS sequence"/>
</dbReference>
<protein>
    <submittedName>
        <fullName evidence="1">Uncharacterized protein</fullName>
    </submittedName>
</protein>
<keyword evidence="2" id="KW-1185">Reference proteome</keyword>
<dbReference type="EMBL" id="JAMPKM010000023">
    <property type="protein sequence ID" value="MEP0820259.1"/>
    <property type="molecule type" value="Genomic_DNA"/>
</dbReference>
<reference evidence="1 2" key="1">
    <citation type="submission" date="2022-04" db="EMBL/GenBank/DDBJ databases">
        <title>Positive selection, recombination, and allopatry shape intraspecific diversity of widespread and dominant cyanobacteria.</title>
        <authorList>
            <person name="Wei J."/>
            <person name="Shu W."/>
            <person name="Hu C."/>
        </authorList>
    </citation>
    <scope>NUCLEOTIDE SEQUENCE [LARGE SCALE GENOMIC DNA]</scope>
    <source>
        <strain evidence="1 2">GB2-A4</strain>
    </source>
</reference>